<dbReference type="Pfam" id="PF08501">
    <property type="entry name" value="Shikimate_dh_N"/>
    <property type="match status" value="1"/>
</dbReference>
<keyword evidence="5 8" id="KW-0560">Oxidoreductase</keyword>
<evidence type="ECO:0000256" key="4">
    <source>
        <dbReference type="ARBA" id="ARBA00022857"/>
    </source>
</evidence>
<gene>
    <name evidence="8" type="primary">aroE</name>
    <name evidence="12" type="ORF">P2G67_06360</name>
</gene>
<sequence length="278" mass="28698">MSISGAAGLAGVLGWPVAHSRSPQLHGHWLTHYGIDGAYVPLAVRPENLETAVRGLVALGFRGANVTIPHKEAVLALCDSLSPRAERIGAVNTLVFGAEGIAGDNTDGFGFLANLRQEAAAWKPAAGPAVVLGAGGAARAILVALLDAGVPVVRLLNRSRARAETLAAELGGAIEVVDWEARSVALDGANLLANTTALGMTGKAPLELDLTQLPATALVTDIVYAPLETPLLADAKQRGNCTVDGLGMLLHQARPGFQAWFGVEPEVTPALRQAVLEA</sequence>
<keyword evidence="3 8" id="KW-0028">Amino-acid biosynthesis</keyword>
<dbReference type="InterPro" id="IPR022893">
    <property type="entry name" value="Shikimate_DH_fam"/>
</dbReference>
<dbReference type="InterPro" id="IPR036291">
    <property type="entry name" value="NAD(P)-bd_dom_sf"/>
</dbReference>
<keyword evidence="6 8" id="KW-0057">Aromatic amino acid biosynthesis</keyword>
<feature type="binding site" evidence="8">
    <location>
        <position position="222"/>
    </location>
    <ligand>
        <name>NADP(+)</name>
        <dbReference type="ChEBI" id="CHEBI:58349"/>
    </ligand>
</feature>
<evidence type="ECO:0000256" key="5">
    <source>
        <dbReference type="ARBA" id="ARBA00023002"/>
    </source>
</evidence>
<feature type="domain" description="Shikimate dehydrogenase substrate binding N-terminal" evidence="10">
    <location>
        <begin position="12"/>
        <end position="94"/>
    </location>
</feature>
<comment type="catalytic activity">
    <reaction evidence="7 8">
        <text>shikimate + NADP(+) = 3-dehydroshikimate + NADPH + H(+)</text>
        <dbReference type="Rhea" id="RHEA:17737"/>
        <dbReference type="ChEBI" id="CHEBI:15378"/>
        <dbReference type="ChEBI" id="CHEBI:16630"/>
        <dbReference type="ChEBI" id="CHEBI:36208"/>
        <dbReference type="ChEBI" id="CHEBI:57783"/>
        <dbReference type="ChEBI" id="CHEBI:58349"/>
        <dbReference type="EC" id="1.1.1.25"/>
    </reaction>
</comment>
<dbReference type="Gene3D" id="3.40.50.720">
    <property type="entry name" value="NAD(P)-binding Rossmann-like Domain"/>
    <property type="match status" value="1"/>
</dbReference>
<keyword evidence="4 8" id="KW-0521">NADP</keyword>
<dbReference type="Gene3D" id="3.40.50.10860">
    <property type="entry name" value="Leucine Dehydrogenase, chain A, domain 1"/>
    <property type="match status" value="1"/>
</dbReference>
<feature type="binding site" evidence="8">
    <location>
        <begin position="133"/>
        <end position="137"/>
    </location>
    <ligand>
        <name>NADP(+)</name>
        <dbReference type="ChEBI" id="CHEBI:58349"/>
    </ligand>
</feature>
<evidence type="ECO:0000259" key="11">
    <source>
        <dbReference type="Pfam" id="PF18317"/>
    </source>
</evidence>
<dbReference type="PANTHER" id="PTHR21089:SF1">
    <property type="entry name" value="BIFUNCTIONAL 3-DEHYDROQUINATE DEHYDRATASE_SHIKIMATE DEHYDROGENASE, CHLOROPLASTIC"/>
    <property type="match status" value="1"/>
</dbReference>
<evidence type="ECO:0000313" key="12">
    <source>
        <dbReference type="EMBL" id="MDF2095594.1"/>
    </source>
</evidence>
<dbReference type="EMBL" id="JARHUD010000003">
    <property type="protein sequence ID" value="MDF2095594.1"/>
    <property type="molecule type" value="Genomic_DNA"/>
</dbReference>
<feature type="active site" description="Proton acceptor" evidence="8">
    <location>
        <position position="71"/>
    </location>
</feature>
<dbReference type="NCBIfam" id="TIGR00507">
    <property type="entry name" value="aroE"/>
    <property type="match status" value="1"/>
</dbReference>
<evidence type="ECO:0000256" key="3">
    <source>
        <dbReference type="ARBA" id="ARBA00022605"/>
    </source>
</evidence>
<dbReference type="InterPro" id="IPR013708">
    <property type="entry name" value="Shikimate_DH-bd_N"/>
</dbReference>
<name>A0ABT5YL33_9PROT</name>
<dbReference type="Proteomes" id="UP001215503">
    <property type="component" value="Unassembled WGS sequence"/>
</dbReference>
<evidence type="ECO:0000256" key="8">
    <source>
        <dbReference type="HAMAP-Rule" id="MF_00222"/>
    </source>
</evidence>
<organism evidence="12 13">
    <name type="scientific">Aquibaculum arenosum</name>
    <dbReference type="NCBI Taxonomy" id="3032591"/>
    <lineage>
        <taxon>Bacteria</taxon>
        <taxon>Pseudomonadati</taxon>
        <taxon>Pseudomonadota</taxon>
        <taxon>Alphaproteobacteria</taxon>
        <taxon>Rhodospirillales</taxon>
        <taxon>Rhodovibrionaceae</taxon>
        <taxon>Aquibaculum</taxon>
    </lineage>
</organism>
<comment type="caution">
    <text evidence="8">Lacks conserved residue(s) required for the propagation of feature annotation.</text>
</comment>
<dbReference type="CDD" id="cd01065">
    <property type="entry name" value="NAD_bind_Shikimate_DH"/>
    <property type="match status" value="1"/>
</dbReference>
<dbReference type="InterPro" id="IPR011342">
    <property type="entry name" value="Shikimate_DH"/>
</dbReference>
<feature type="domain" description="Quinate/shikimate 5-dehydrogenase/glutamyl-tRNA reductase" evidence="9">
    <location>
        <begin position="129"/>
        <end position="191"/>
    </location>
</feature>
<dbReference type="HAMAP" id="MF_00222">
    <property type="entry name" value="Shikimate_DH_AroE"/>
    <property type="match status" value="1"/>
</dbReference>
<dbReference type="SUPFAM" id="SSF51735">
    <property type="entry name" value="NAD(P)-binding Rossmann-fold domains"/>
    <property type="match status" value="1"/>
</dbReference>
<proteinExistence type="inferred from homology"/>
<dbReference type="SUPFAM" id="SSF53223">
    <property type="entry name" value="Aminoacid dehydrogenase-like, N-terminal domain"/>
    <property type="match status" value="1"/>
</dbReference>
<dbReference type="InterPro" id="IPR041121">
    <property type="entry name" value="SDH_C"/>
</dbReference>
<feature type="binding site" evidence="8">
    <location>
        <position position="92"/>
    </location>
    <ligand>
        <name>shikimate</name>
        <dbReference type="ChEBI" id="CHEBI:36208"/>
    </ligand>
</feature>
<feature type="binding site" evidence="8">
    <location>
        <position position="107"/>
    </location>
    <ligand>
        <name>shikimate</name>
        <dbReference type="ChEBI" id="CHEBI:36208"/>
    </ligand>
</feature>
<dbReference type="PANTHER" id="PTHR21089">
    <property type="entry name" value="SHIKIMATE DEHYDROGENASE"/>
    <property type="match status" value="1"/>
</dbReference>
<feature type="binding site" evidence="8">
    <location>
        <begin position="20"/>
        <end position="22"/>
    </location>
    <ligand>
        <name>shikimate</name>
        <dbReference type="ChEBI" id="CHEBI:36208"/>
    </ligand>
</feature>
<dbReference type="Pfam" id="PF18317">
    <property type="entry name" value="SDH_C"/>
    <property type="match status" value="1"/>
</dbReference>
<comment type="similarity">
    <text evidence="8">Belongs to the shikimate dehydrogenase family.</text>
</comment>
<dbReference type="InterPro" id="IPR046346">
    <property type="entry name" value="Aminoacid_DH-like_N_sf"/>
</dbReference>
<dbReference type="EC" id="1.1.1.25" evidence="2 8"/>
<evidence type="ECO:0000256" key="7">
    <source>
        <dbReference type="ARBA" id="ARBA00049442"/>
    </source>
</evidence>
<evidence type="ECO:0000256" key="1">
    <source>
        <dbReference type="ARBA" id="ARBA00004871"/>
    </source>
</evidence>
<feature type="binding site" evidence="8">
    <location>
        <position position="224"/>
    </location>
    <ligand>
        <name>shikimate</name>
        <dbReference type="ChEBI" id="CHEBI:36208"/>
    </ligand>
</feature>
<dbReference type="Pfam" id="PF01488">
    <property type="entry name" value="Shikimate_DH"/>
    <property type="match status" value="1"/>
</dbReference>
<evidence type="ECO:0000313" key="13">
    <source>
        <dbReference type="Proteomes" id="UP001215503"/>
    </source>
</evidence>
<comment type="caution">
    <text evidence="12">The sequence shown here is derived from an EMBL/GenBank/DDBJ whole genome shotgun (WGS) entry which is preliminary data.</text>
</comment>
<comment type="subunit">
    <text evidence="8">Homodimer.</text>
</comment>
<comment type="pathway">
    <text evidence="1 8">Metabolic intermediate biosynthesis; chorismate biosynthesis; chorismate from D-erythrose 4-phosphate and phosphoenolpyruvate: step 4/7.</text>
</comment>
<reference evidence="12 13" key="1">
    <citation type="submission" date="2023-03" db="EMBL/GenBank/DDBJ databases">
        <title>Fodinicurvata sp. CAU 1616 isolated from sea sendiment.</title>
        <authorList>
            <person name="Kim W."/>
        </authorList>
    </citation>
    <scope>NUCLEOTIDE SEQUENCE [LARGE SCALE GENOMIC DNA]</scope>
    <source>
        <strain evidence="12 13">CAU 1616</strain>
    </source>
</reference>
<feature type="binding site" evidence="8">
    <location>
        <position position="67"/>
    </location>
    <ligand>
        <name>shikimate</name>
        <dbReference type="ChEBI" id="CHEBI:36208"/>
    </ligand>
</feature>
<dbReference type="InterPro" id="IPR006151">
    <property type="entry name" value="Shikm_DH/Glu-tRNA_Rdtase"/>
</dbReference>
<evidence type="ECO:0000259" key="10">
    <source>
        <dbReference type="Pfam" id="PF08501"/>
    </source>
</evidence>
<feature type="binding site" evidence="8">
    <location>
        <position position="245"/>
    </location>
    <ligand>
        <name>NADP(+)</name>
        <dbReference type="ChEBI" id="CHEBI:58349"/>
    </ligand>
</feature>
<keyword evidence="13" id="KW-1185">Reference proteome</keyword>
<protein>
    <recommendedName>
        <fullName evidence="2 8">Shikimate dehydrogenase (NADP(+))</fullName>
        <shortName evidence="8">SDH</shortName>
        <ecNumber evidence="2 8">1.1.1.25</ecNumber>
    </recommendedName>
</protein>
<dbReference type="RefSeq" id="WP_275821170.1">
    <property type="nucleotide sequence ID" value="NZ_JARHUD010000003.1"/>
</dbReference>
<comment type="function">
    <text evidence="8">Involved in the biosynthesis of the chorismate, which leads to the biosynthesis of aromatic amino acids. Catalyzes the reversible NADPH linked reduction of 3-dehydroshikimate (DHSA) to yield shikimate (SA).</text>
</comment>
<feature type="binding site" evidence="8">
    <location>
        <position position="252"/>
    </location>
    <ligand>
        <name>shikimate</name>
        <dbReference type="ChEBI" id="CHEBI:36208"/>
    </ligand>
</feature>
<evidence type="ECO:0000256" key="2">
    <source>
        <dbReference type="ARBA" id="ARBA00012962"/>
    </source>
</evidence>
<feature type="domain" description="SDH C-terminal" evidence="11">
    <location>
        <begin position="245"/>
        <end position="275"/>
    </location>
</feature>
<evidence type="ECO:0000259" key="9">
    <source>
        <dbReference type="Pfam" id="PF01488"/>
    </source>
</evidence>
<dbReference type="GO" id="GO:0004764">
    <property type="term" value="F:shikimate 3-dehydrogenase (NADP+) activity"/>
    <property type="evidence" value="ECO:0007669"/>
    <property type="project" value="UniProtKB-EC"/>
</dbReference>
<dbReference type="NCBIfam" id="NF001312">
    <property type="entry name" value="PRK00258.1-4"/>
    <property type="match status" value="1"/>
</dbReference>
<evidence type="ECO:0000256" key="6">
    <source>
        <dbReference type="ARBA" id="ARBA00023141"/>
    </source>
</evidence>
<accession>A0ABT5YL33</accession>